<evidence type="ECO:0000313" key="4">
    <source>
        <dbReference type="EMBL" id="QEX17693.1"/>
    </source>
</evidence>
<dbReference type="PANTHER" id="PTHR43767">
    <property type="entry name" value="LONG-CHAIN-FATTY-ACID--COA LIGASE"/>
    <property type="match status" value="1"/>
</dbReference>
<dbReference type="PROSITE" id="PS00455">
    <property type="entry name" value="AMP_BINDING"/>
    <property type="match status" value="1"/>
</dbReference>
<evidence type="ECO:0000259" key="3">
    <source>
        <dbReference type="Pfam" id="PF13193"/>
    </source>
</evidence>
<dbReference type="Gene3D" id="3.40.50.12780">
    <property type="entry name" value="N-terminal domain of ligase-like"/>
    <property type="match status" value="1"/>
</dbReference>
<dbReference type="InterPro" id="IPR025110">
    <property type="entry name" value="AMP-bd_C"/>
</dbReference>
<dbReference type="SUPFAM" id="SSF56801">
    <property type="entry name" value="Acetyl-CoA synthetase-like"/>
    <property type="match status" value="1"/>
</dbReference>
<feature type="domain" description="AMP-binding enzyme C-terminal" evidence="3">
    <location>
        <begin position="452"/>
        <end position="528"/>
    </location>
</feature>
<keyword evidence="5" id="KW-1185">Reference proteome</keyword>
<dbReference type="EMBL" id="CP042906">
    <property type="protein sequence ID" value="QEX17693.1"/>
    <property type="molecule type" value="Genomic_DNA"/>
</dbReference>
<dbReference type="GO" id="GO:0016878">
    <property type="term" value="F:acid-thiol ligase activity"/>
    <property type="evidence" value="ECO:0007669"/>
    <property type="project" value="UniProtKB-ARBA"/>
</dbReference>
<dbReference type="Pfam" id="PF00501">
    <property type="entry name" value="AMP-binding"/>
    <property type="match status" value="1"/>
</dbReference>
<dbReference type="InterPro" id="IPR045851">
    <property type="entry name" value="AMP-bd_C_sf"/>
</dbReference>
<dbReference type="Pfam" id="PF13193">
    <property type="entry name" value="AMP-binding_C"/>
    <property type="match status" value="1"/>
</dbReference>
<gene>
    <name evidence="4" type="ORF">FRZ44_29960</name>
</gene>
<dbReference type="InterPro" id="IPR042099">
    <property type="entry name" value="ANL_N_sf"/>
</dbReference>
<evidence type="ECO:0000259" key="2">
    <source>
        <dbReference type="Pfam" id="PF00501"/>
    </source>
</evidence>
<dbReference type="InterPro" id="IPR000873">
    <property type="entry name" value="AMP-dep_synth/lig_dom"/>
</dbReference>
<feature type="region of interest" description="Disordered" evidence="1">
    <location>
        <begin position="526"/>
        <end position="547"/>
    </location>
</feature>
<dbReference type="InterPro" id="IPR020845">
    <property type="entry name" value="AMP-binding_CS"/>
</dbReference>
<organism evidence="4 5">
    <name type="scientific">Hypericibacter terrae</name>
    <dbReference type="NCBI Taxonomy" id="2602015"/>
    <lineage>
        <taxon>Bacteria</taxon>
        <taxon>Pseudomonadati</taxon>
        <taxon>Pseudomonadota</taxon>
        <taxon>Alphaproteobacteria</taxon>
        <taxon>Rhodospirillales</taxon>
        <taxon>Dongiaceae</taxon>
        <taxon>Hypericibacter</taxon>
    </lineage>
</organism>
<reference evidence="4 5" key="1">
    <citation type="submission" date="2019-08" db="EMBL/GenBank/DDBJ databases">
        <title>Hyperibacter terrae gen. nov., sp. nov. and Hyperibacter viscosus sp. nov., two new members in the family Rhodospirillaceae isolated from the rhizosphere of Hypericum perforatum.</title>
        <authorList>
            <person name="Noviana Z."/>
        </authorList>
    </citation>
    <scope>NUCLEOTIDE SEQUENCE [LARGE SCALE GENOMIC DNA]</scope>
    <source>
        <strain evidence="4 5">R5913</strain>
    </source>
</reference>
<name>A0A5J6MJY2_9PROT</name>
<dbReference type="Proteomes" id="UP000326202">
    <property type="component" value="Chromosome"/>
</dbReference>
<dbReference type="InterPro" id="IPR050237">
    <property type="entry name" value="ATP-dep_AMP-bd_enzyme"/>
</dbReference>
<dbReference type="Gene3D" id="3.30.300.30">
    <property type="match status" value="1"/>
</dbReference>
<sequence length="547" mass="59585">MPRLQDCYWAPDRLGGALRPERHFDGRQMLCFSERPATIPAMFAELVRRFPDRPAVVEGRRFSYRELDATVSSIAAGLEAHGVKAGDRVALFLANRWEFLAGVLACLRLGALAVPIGTRQRATELEFLINDCSASVILFEADLAGSLPLAADIPTIRHRFSVGGPVPGAQGFETLLGRSEAVPVAPATEEDAAVILYTSGTTGRPKGALLTHLGMIHSALTFARCYHLTEQDRCIVAVPLSHVTGLVGVSLATMVVGGCVVLMRHAYKTPDFLELASRERITYSILVPTIYTLCATYPELDRYDLSSWRIGCFGGAPMPVPTIEKLAQKIPHLLLLNAYGATETTSPATVMPQRCWRDNMDSVGQVAPCCEIEVRDEAGALVAPEVPGELWIAGPNVVPGYLNRPDANASEFVDGFWRSGDIGSVDAEGFVRIFDRRKDMLNRGGYKVYSAEVENILSGLEGVLECAIIGLPDPVLGERIHAIVVPRDNAVLTQDMVREHCTLYMADYKVPETVALRSEPLPRNANGKIQKAVLRDESRGTEPPPKA</sequence>
<evidence type="ECO:0000313" key="5">
    <source>
        <dbReference type="Proteomes" id="UP000326202"/>
    </source>
</evidence>
<feature type="domain" description="AMP-dependent synthetase/ligase" evidence="2">
    <location>
        <begin position="44"/>
        <end position="402"/>
    </location>
</feature>
<dbReference type="PANTHER" id="PTHR43767:SF1">
    <property type="entry name" value="NONRIBOSOMAL PEPTIDE SYNTHASE PES1 (EUROFUNG)-RELATED"/>
    <property type="match status" value="1"/>
</dbReference>
<dbReference type="RefSeq" id="WP_225308267.1">
    <property type="nucleotide sequence ID" value="NZ_CP042906.1"/>
</dbReference>
<dbReference type="AlphaFoldDB" id="A0A5J6MJY2"/>
<protein>
    <submittedName>
        <fullName evidence="4">O-succinylbenzoic acid--CoA ligase</fullName>
    </submittedName>
</protein>
<accession>A0A5J6MJY2</accession>
<keyword evidence="4" id="KW-0436">Ligase</keyword>
<proteinExistence type="predicted"/>
<dbReference type="KEGG" id="htq:FRZ44_29960"/>
<evidence type="ECO:0000256" key="1">
    <source>
        <dbReference type="SAM" id="MobiDB-lite"/>
    </source>
</evidence>